<organism evidence="2 3">
    <name type="scientific">Stephanodiscus triporus</name>
    <dbReference type="NCBI Taxonomy" id="2934178"/>
    <lineage>
        <taxon>Eukaryota</taxon>
        <taxon>Sar</taxon>
        <taxon>Stramenopiles</taxon>
        <taxon>Ochrophyta</taxon>
        <taxon>Bacillariophyta</taxon>
        <taxon>Coscinodiscophyceae</taxon>
        <taxon>Thalassiosirophycidae</taxon>
        <taxon>Stephanodiscales</taxon>
        <taxon>Stephanodiscaceae</taxon>
        <taxon>Stephanodiscus</taxon>
    </lineage>
</organism>
<feature type="region of interest" description="Disordered" evidence="1">
    <location>
        <begin position="127"/>
        <end position="148"/>
    </location>
</feature>
<name>A0ABD3P3H7_9STRA</name>
<protein>
    <submittedName>
        <fullName evidence="2">Uncharacterized protein</fullName>
    </submittedName>
</protein>
<proteinExistence type="predicted"/>
<evidence type="ECO:0000313" key="3">
    <source>
        <dbReference type="Proteomes" id="UP001530315"/>
    </source>
</evidence>
<feature type="region of interest" description="Disordered" evidence="1">
    <location>
        <begin position="185"/>
        <end position="210"/>
    </location>
</feature>
<feature type="compositionally biased region" description="Basic residues" evidence="1">
    <location>
        <begin position="127"/>
        <end position="137"/>
    </location>
</feature>
<evidence type="ECO:0000256" key="1">
    <source>
        <dbReference type="SAM" id="MobiDB-lite"/>
    </source>
</evidence>
<dbReference type="AlphaFoldDB" id="A0ABD3P3H7"/>
<dbReference type="EMBL" id="JALLAZ020001002">
    <property type="protein sequence ID" value="KAL3782740.1"/>
    <property type="molecule type" value="Genomic_DNA"/>
</dbReference>
<evidence type="ECO:0000313" key="2">
    <source>
        <dbReference type="EMBL" id="KAL3782740.1"/>
    </source>
</evidence>
<sequence length="307" mass="34808">MTAPPLQPCSICNGESCFVIPSIGSQQYVCMLHYYTTGAHRSRHSQSSTGETGNVSKKKSSLFVDRNRLEKQLPQVQELFAEAFLELQREIGEESARSFQLAATADDPLALLLNSSQVAASRPFRKQYPGHRKHNFPRQKSVNDDQEGGFIREALLPDRLRKLQNPKDLDEFASQYNRNSADFSKRAHLMSDTTVTRPSSPHHRRQKPPINVWNQVLDSNDGKTKGKQESKKKWEDVEKDITRDITSGSDALSKSCTCGSKDVEIKGNVTSRNYDMMKGEVWGMKDRAEIVVERCHCRSCGRTWNEE</sequence>
<dbReference type="Proteomes" id="UP001530315">
    <property type="component" value="Unassembled WGS sequence"/>
</dbReference>
<comment type="caution">
    <text evidence="2">The sequence shown here is derived from an EMBL/GenBank/DDBJ whole genome shotgun (WGS) entry which is preliminary data.</text>
</comment>
<reference evidence="2 3" key="1">
    <citation type="submission" date="2024-10" db="EMBL/GenBank/DDBJ databases">
        <title>Updated reference genomes for cyclostephanoid diatoms.</title>
        <authorList>
            <person name="Roberts W.R."/>
            <person name="Alverson A.J."/>
        </authorList>
    </citation>
    <scope>NUCLEOTIDE SEQUENCE [LARGE SCALE GENOMIC DNA]</scope>
    <source>
        <strain evidence="2 3">AJA276-08</strain>
    </source>
</reference>
<gene>
    <name evidence="2" type="ORF">ACHAW5_006736</name>
</gene>
<accession>A0ABD3P3H7</accession>
<keyword evidence="3" id="KW-1185">Reference proteome</keyword>